<evidence type="ECO:0000256" key="1">
    <source>
        <dbReference type="ARBA" id="ARBA00022723"/>
    </source>
</evidence>
<keyword evidence="5" id="KW-0804">Transcription</keyword>
<evidence type="ECO:0000256" key="4">
    <source>
        <dbReference type="ARBA" id="ARBA00023125"/>
    </source>
</evidence>
<organism evidence="9 10">
    <name type="scientific">Aspergillus cristatus</name>
    <name type="common">Chinese Fuzhuan brick tea-fermentation fungus</name>
    <name type="synonym">Eurotium cristatum</name>
    <dbReference type="NCBI Taxonomy" id="573508"/>
    <lineage>
        <taxon>Eukaryota</taxon>
        <taxon>Fungi</taxon>
        <taxon>Dikarya</taxon>
        <taxon>Ascomycota</taxon>
        <taxon>Pezizomycotina</taxon>
        <taxon>Eurotiomycetes</taxon>
        <taxon>Eurotiomycetidae</taxon>
        <taxon>Eurotiales</taxon>
        <taxon>Aspergillaceae</taxon>
        <taxon>Aspergillus</taxon>
        <taxon>Aspergillus subgen. Aspergillus</taxon>
    </lineage>
</organism>
<dbReference type="PANTHER" id="PTHR31313:SF86">
    <property type="entry name" value="ZN(2)-C6 FUNGAL-TYPE DOMAIN-CONTAINING PROTEIN"/>
    <property type="match status" value="1"/>
</dbReference>
<feature type="compositionally biased region" description="Basic and acidic residues" evidence="7">
    <location>
        <begin position="1"/>
        <end position="32"/>
    </location>
</feature>
<comment type="caution">
    <text evidence="9">The sequence shown here is derived from an EMBL/GenBank/DDBJ whole genome shotgun (WGS) entry which is preliminary data.</text>
</comment>
<keyword evidence="10" id="KW-1185">Reference proteome</keyword>
<dbReference type="InterPro" id="IPR007219">
    <property type="entry name" value="XnlR_reg_dom"/>
</dbReference>
<dbReference type="GO" id="GO:0008270">
    <property type="term" value="F:zinc ion binding"/>
    <property type="evidence" value="ECO:0007669"/>
    <property type="project" value="InterPro"/>
</dbReference>
<dbReference type="Proteomes" id="UP000094569">
    <property type="component" value="Unassembled WGS sequence"/>
</dbReference>
<evidence type="ECO:0000313" key="10">
    <source>
        <dbReference type="Proteomes" id="UP000094569"/>
    </source>
</evidence>
<dbReference type="Pfam" id="PF04082">
    <property type="entry name" value="Fungal_trans"/>
    <property type="match status" value="1"/>
</dbReference>
<dbReference type="CDD" id="cd12148">
    <property type="entry name" value="fungal_TF_MHR"/>
    <property type="match status" value="1"/>
</dbReference>
<sequence>MQVEELQGRLREQTSSEDAFDVHDTYLHETDPRSPVSPTGADQGLSDQLSTQNSEKMTGATRNSLEGHKYKPMVLRVGYMVISNHWLNVSISRQKETILYSTPSIAANVNFDDVPMGMAMHLLELHWNQLRLMYLLTYRPMVKDSLFNNGPYVNKLLLNAIYLQSSLYSDRVSLRSDPAEPQTTGMAFYNRFKALLVHYVDKPSIPTVVALLTCGACLAQYGKQSASWMFCGMAYRMIMDLGYHLDNPKSSHDSEEDIRLSALGKEVRRRVYWGAYATDKAQSLYLGRPPGMHISDGNVPREFFDSYEELEEWKPYLYPQAPLYDGSVPSAVLVPLQHANQNCDEYIEAIQFFWFALLEYQRGCGHGLKRPLKLLESLMRRVEKVVQRVDIDGHVESSTAVAGWPGTNGE</sequence>
<evidence type="ECO:0000256" key="2">
    <source>
        <dbReference type="ARBA" id="ARBA00022833"/>
    </source>
</evidence>
<evidence type="ECO:0000256" key="5">
    <source>
        <dbReference type="ARBA" id="ARBA00023163"/>
    </source>
</evidence>
<name>A0A1E3BDM2_ASPCR</name>
<dbReference type="GO" id="GO:0006351">
    <property type="term" value="P:DNA-templated transcription"/>
    <property type="evidence" value="ECO:0007669"/>
    <property type="project" value="InterPro"/>
</dbReference>
<dbReference type="AlphaFoldDB" id="A0A1E3BDM2"/>
<dbReference type="SMART" id="SM00906">
    <property type="entry name" value="Fungal_trans"/>
    <property type="match status" value="1"/>
</dbReference>
<dbReference type="InterPro" id="IPR051615">
    <property type="entry name" value="Transcr_Regulatory_Elem"/>
</dbReference>
<evidence type="ECO:0000313" key="9">
    <source>
        <dbReference type="EMBL" id="ODM19070.1"/>
    </source>
</evidence>
<accession>A0A1E3BDM2</accession>
<feature type="compositionally biased region" description="Polar residues" evidence="7">
    <location>
        <begin position="45"/>
        <end position="63"/>
    </location>
</feature>
<keyword evidence="3" id="KW-0805">Transcription regulation</keyword>
<evidence type="ECO:0000256" key="3">
    <source>
        <dbReference type="ARBA" id="ARBA00023015"/>
    </source>
</evidence>
<dbReference type="PANTHER" id="PTHR31313">
    <property type="entry name" value="TY1 ENHANCER ACTIVATOR"/>
    <property type="match status" value="1"/>
</dbReference>
<keyword evidence="4" id="KW-0238">DNA-binding</keyword>
<dbReference type="VEuPathDB" id="FungiDB:SI65_05687"/>
<keyword evidence="1" id="KW-0479">Metal-binding</keyword>
<feature type="region of interest" description="Disordered" evidence="7">
    <location>
        <begin position="1"/>
        <end position="63"/>
    </location>
</feature>
<gene>
    <name evidence="9" type="ORF">SI65_05687</name>
</gene>
<evidence type="ECO:0000256" key="6">
    <source>
        <dbReference type="ARBA" id="ARBA00023242"/>
    </source>
</evidence>
<evidence type="ECO:0000259" key="8">
    <source>
        <dbReference type="SMART" id="SM00906"/>
    </source>
</evidence>
<proteinExistence type="predicted"/>
<dbReference type="STRING" id="573508.A0A1E3BDM2"/>
<dbReference type="OrthoDB" id="2154091at2759"/>
<feature type="domain" description="Xylanolytic transcriptional activator regulatory" evidence="8">
    <location>
        <begin position="227"/>
        <end position="310"/>
    </location>
</feature>
<dbReference type="EMBL" id="JXNT01000005">
    <property type="protein sequence ID" value="ODM19070.1"/>
    <property type="molecule type" value="Genomic_DNA"/>
</dbReference>
<keyword evidence="2" id="KW-0862">Zinc</keyword>
<keyword evidence="6" id="KW-0539">Nucleus</keyword>
<dbReference type="GO" id="GO:0003677">
    <property type="term" value="F:DNA binding"/>
    <property type="evidence" value="ECO:0007669"/>
    <property type="project" value="UniProtKB-KW"/>
</dbReference>
<reference evidence="9 10" key="1">
    <citation type="journal article" date="2016" name="BMC Genomics">
        <title>Comparative genomic and transcriptomic analyses of the Fuzhuan brick tea-fermentation fungus Aspergillus cristatus.</title>
        <authorList>
            <person name="Ge Y."/>
            <person name="Wang Y."/>
            <person name="Liu Y."/>
            <person name="Tan Y."/>
            <person name="Ren X."/>
            <person name="Zhang X."/>
            <person name="Hyde K.D."/>
            <person name="Liu Y."/>
            <person name="Liu Z."/>
        </authorList>
    </citation>
    <scope>NUCLEOTIDE SEQUENCE [LARGE SCALE GENOMIC DNA]</scope>
    <source>
        <strain evidence="9 10">GZAAS20.1005</strain>
    </source>
</reference>
<evidence type="ECO:0000256" key="7">
    <source>
        <dbReference type="SAM" id="MobiDB-lite"/>
    </source>
</evidence>
<protein>
    <recommendedName>
        <fullName evidence="8">Xylanolytic transcriptional activator regulatory domain-containing protein</fullName>
    </recommendedName>
</protein>